<dbReference type="AlphaFoldDB" id="A0A9P6DLK1"/>
<dbReference type="InterPro" id="IPR043129">
    <property type="entry name" value="ATPase_NBD"/>
</dbReference>
<organism evidence="2 3">
    <name type="scientific">Hydnum rufescens UP504</name>
    <dbReference type="NCBI Taxonomy" id="1448309"/>
    <lineage>
        <taxon>Eukaryota</taxon>
        <taxon>Fungi</taxon>
        <taxon>Dikarya</taxon>
        <taxon>Basidiomycota</taxon>
        <taxon>Agaricomycotina</taxon>
        <taxon>Agaricomycetes</taxon>
        <taxon>Cantharellales</taxon>
        <taxon>Hydnaceae</taxon>
        <taxon>Hydnum</taxon>
    </lineage>
</organism>
<evidence type="ECO:0000256" key="1">
    <source>
        <dbReference type="SAM" id="MobiDB-lite"/>
    </source>
</evidence>
<feature type="compositionally biased region" description="Basic and acidic residues" evidence="1">
    <location>
        <begin position="98"/>
        <end position="107"/>
    </location>
</feature>
<dbReference type="Gene3D" id="3.90.640.10">
    <property type="entry name" value="Actin, Chain A, domain 4"/>
    <property type="match status" value="1"/>
</dbReference>
<dbReference type="SUPFAM" id="SSF53067">
    <property type="entry name" value="Actin-like ATPase domain"/>
    <property type="match status" value="1"/>
</dbReference>
<dbReference type="PANTHER" id="PTHR14187">
    <property type="entry name" value="ALPHA KINASE/ELONGATION FACTOR 2 KINASE"/>
    <property type="match status" value="1"/>
</dbReference>
<dbReference type="PANTHER" id="PTHR14187:SF5">
    <property type="entry name" value="HEAT SHOCK 70 KDA PROTEIN 12A"/>
    <property type="match status" value="1"/>
</dbReference>
<dbReference type="OrthoDB" id="2963168at2759"/>
<evidence type="ECO:0000313" key="3">
    <source>
        <dbReference type="Proteomes" id="UP000886523"/>
    </source>
</evidence>
<dbReference type="Proteomes" id="UP000886523">
    <property type="component" value="Unassembled WGS sequence"/>
</dbReference>
<name>A0A9P6DLK1_9AGAM</name>
<reference evidence="2" key="1">
    <citation type="journal article" date="2020" name="Nat. Commun.">
        <title>Large-scale genome sequencing of mycorrhizal fungi provides insights into the early evolution of symbiotic traits.</title>
        <authorList>
            <person name="Miyauchi S."/>
            <person name="Kiss E."/>
            <person name="Kuo A."/>
            <person name="Drula E."/>
            <person name="Kohler A."/>
            <person name="Sanchez-Garcia M."/>
            <person name="Morin E."/>
            <person name="Andreopoulos B."/>
            <person name="Barry K.W."/>
            <person name="Bonito G."/>
            <person name="Buee M."/>
            <person name="Carver A."/>
            <person name="Chen C."/>
            <person name="Cichocki N."/>
            <person name="Clum A."/>
            <person name="Culley D."/>
            <person name="Crous P.W."/>
            <person name="Fauchery L."/>
            <person name="Girlanda M."/>
            <person name="Hayes R.D."/>
            <person name="Keri Z."/>
            <person name="LaButti K."/>
            <person name="Lipzen A."/>
            <person name="Lombard V."/>
            <person name="Magnuson J."/>
            <person name="Maillard F."/>
            <person name="Murat C."/>
            <person name="Nolan M."/>
            <person name="Ohm R.A."/>
            <person name="Pangilinan J."/>
            <person name="Pereira M.F."/>
            <person name="Perotto S."/>
            <person name="Peter M."/>
            <person name="Pfister S."/>
            <person name="Riley R."/>
            <person name="Sitrit Y."/>
            <person name="Stielow J.B."/>
            <person name="Szollosi G."/>
            <person name="Zifcakova L."/>
            <person name="Stursova M."/>
            <person name="Spatafora J.W."/>
            <person name="Tedersoo L."/>
            <person name="Vaario L.M."/>
            <person name="Yamada A."/>
            <person name="Yan M."/>
            <person name="Wang P."/>
            <person name="Xu J."/>
            <person name="Bruns T."/>
            <person name="Baldrian P."/>
            <person name="Vilgalys R."/>
            <person name="Dunand C."/>
            <person name="Henrissat B."/>
            <person name="Grigoriev I.V."/>
            <person name="Hibbett D."/>
            <person name="Nagy L.G."/>
            <person name="Martin F.M."/>
        </authorList>
    </citation>
    <scope>NUCLEOTIDE SEQUENCE</scope>
    <source>
        <strain evidence="2">UP504</strain>
    </source>
</reference>
<gene>
    <name evidence="2" type="ORF">BS47DRAFT_1352200</name>
</gene>
<evidence type="ECO:0008006" key="4">
    <source>
        <dbReference type="Google" id="ProtNLM"/>
    </source>
</evidence>
<feature type="region of interest" description="Disordered" evidence="1">
    <location>
        <begin position="25"/>
        <end position="82"/>
    </location>
</feature>
<proteinExistence type="predicted"/>
<feature type="compositionally biased region" description="Low complexity" evidence="1">
    <location>
        <begin position="159"/>
        <end position="174"/>
    </location>
</feature>
<dbReference type="EMBL" id="MU129093">
    <property type="protein sequence ID" value="KAF9506991.1"/>
    <property type="molecule type" value="Genomic_DNA"/>
</dbReference>
<keyword evidence="3" id="KW-1185">Reference proteome</keyword>
<comment type="caution">
    <text evidence="2">The sequence shown here is derived from an EMBL/GenBank/DDBJ whole genome shotgun (WGS) entry which is preliminary data.</text>
</comment>
<protein>
    <recommendedName>
        <fullName evidence="4">Actin-like ATPase domain-containing protein</fullName>
    </recommendedName>
</protein>
<feature type="region of interest" description="Disordered" evidence="1">
    <location>
        <begin position="97"/>
        <end position="190"/>
    </location>
</feature>
<accession>A0A9P6DLK1</accession>
<dbReference type="Gene3D" id="3.30.420.40">
    <property type="match status" value="2"/>
</dbReference>
<sequence length="782" mass="87028">MPYNPAGFFESTPYPFPQSALIPTVPGGYQRDLDNLTPNRFQPRRRQPLHVPVVSPPDLPPIRSQEYQEPVYPSSRPTEQPLVQPPAVNMAHARHKLNHCDRQRSRSSDSNSPAPALPHFWERRSARRGSPSLSSDSVVTPPIAAQRPPRQPHVVGHMSSSSRTSSPTSRSISPPLRPVPIPTVTDEADPRLRPLHLSSDSVSDSYTPPIAHFSRRPGLFGPREEHGLNISIDVGSEFSTIAYSAPSISGIREITSWSGSNESINRIPTCLVYDSHGSVQAWGIRAKRMELEKDWKRFEQFKFSSSLSAPDEFGSIPPYQESPLHLLVDYIGSLINHTKHHDNGMLDHPLNENVHFIVRGSWGLWGVSRYFVVQEAYSLASSRAGYPNGFGRLKIMTKVEAAAIYCVYLDFFPVGMNNAYCVCNVGAGAVDLGAYKFLGKETHPKIAEACIRSETQYYGSHSLDLSFRDLLYKLQKEEGINLDPPNLQHYMDTFAEFKLTYRGEGTGSNLVYFDCFDPSDHRGTGLVNAALAIPSGVLHRSVFEPVITKVVRSIESQLKKIAEPVDALFLVGGFSANEYLFTHVKETFGARIKSIVRPRGADVAASRGAVLYGSNTSHSSPIISSNVSPKSYIVSVDLPAEPEDLAEHAAWVSTNSQKIKMCANRALYIVRKGENVSKREQIKVKFRAYSESISNDEFTTTMHISDSEETLRYTVDGGIEYVCQLRINLRPLYNDPVGRVTSRPYIDFTIGFTFENGLSGIVYDDTDHHRGEVSVIGIKKYS</sequence>
<evidence type="ECO:0000313" key="2">
    <source>
        <dbReference type="EMBL" id="KAF9506991.1"/>
    </source>
</evidence>